<geneLocation type="plastid" evidence="8"/>
<evidence type="ECO:0000256" key="5">
    <source>
        <dbReference type="ARBA" id="ARBA00023065"/>
    </source>
</evidence>
<dbReference type="Gene3D" id="1.10.520.20">
    <property type="entry name" value="N-terminal domain of the delta subunit of the F1F0-ATP synthase"/>
    <property type="match status" value="1"/>
</dbReference>
<dbReference type="GeneID" id="27215553"/>
<dbReference type="Pfam" id="PF00213">
    <property type="entry name" value="OSCP"/>
    <property type="match status" value="1"/>
</dbReference>
<accession>A0A141SCU2</accession>
<keyword evidence="3" id="KW-0813">Transport</keyword>
<evidence type="ECO:0000256" key="7">
    <source>
        <dbReference type="ARBA" id="ARBA00023310"/>
    </source>
</evidence>
<reference evidence="8" key="1">
    <citation type="submission" date="2015-07" db="EMBL/GenBank/DDBJ databases">
        <title>Reconstructing the complex evolutionary history of mobile plasmids in red algal genomes.</title>
        <authorList>
            <person name="Lee J."/>
            <person name="Kim K.M."/>
            <person name="Yang E.C."/>
            <person name="Miller K.A."/>
            <person name="Boo S.M."/>
            <person name="Bhattacharya D."/>
            <person name="Yoon H.S."/>
        </authorList>
    </citation>
    <scope>NUCLEOTIDE SEQUENCE</scope>
</reference>
<dbReference type="GO" id="GO:0016020">
    <property type="term" value="C:membrane"/>
    <property type="evidence" value="ECO:0007669"/>
    <property type="project" value="UniProtKB-SubCell"/>
</dbReference>
<comment type="subcellular location">
    <subcellularLocation>
        <location evidence="1">Membrane</location>
    </subcellularLocation>
</comment>
<keyword evidence="7" id="KW-0066">ATP synthesis</keyword>
<organism evidence="8">
    <name type="scientific">Sporolithon durum</name>
    <dbReference type="NCBI Taxonomy" id="48970"/>
    <lineage>
        <taxon>Eukaryota</taxon>
        <taxon>Rhodophyta</taxon>
        <taxon>Florideophyceae</taxon>
        <taxon>Corallinophycidae</taxon>
        <taxon>Sporolithales</taxon>
        <taxon>Sporolithaceae</taxon>
        <taxon>Sporolithon</taxon>
    </lineage>
</organism>
<evidence type="ECO:0000256" key="6">
    <source>
        <dbReference type="ARBA" id="ARBA00023136"/>
    </source>
</evidence>
<name>A0A141SCU2_9FLOR</name>
<dbReference type="PANTHER" id="PTHR11910">
    <property type="entry name" value="ATP SYNTHASE DELTA CHAIN"/>
    <property type="match status" value="1"/>
</dbReference>
<comment type="similarity">
    <text evidence="2">Belongs to the ATPase delta chain family.</text>
</comment>
<dbReference type="InterPro" id="IPR000711">
    <property type="entry name" value="ATPase_OSCP/dsu"/>
</dbReference>
<evidence type="ECO:0000256" key="2">
    <source>
        <dbReference type="ARBA" id="ARBA00007046"/>
    </source>
</evidence>
<dbReference type="AlphaFoldDB" id="A0A141SCU2"/>
<dbReference type="SUPFAM" id="SSF47928">
    <property type="entry name" value="N-terminal domain of the delta subunit of the F1F0-ATP synthase"/>
    <property type="match status" value="1"/>
</dbReference>
<dbReference type="InterPro" id="IPR020781">
    <property type="entry name" value="ATPase_OSCP/d_CS"/>
</dbReference>
<dbReference type="PRINTS" id="PR00125">
    <property type="entry name" value="ATPASEDELTA"/>
</dbReference>
<dbReference type="PROSITE" id="PS00389">
    <property type="entry name" value="ATPASE_DELTA"/>
    <property type="match status" value="1"/>
</dbReference>
<dbReference type="RefSeq" id="YP_009243868.1">
    <property type="nucleotide sequence ID" value="NC_029857.1"/>
</dbReference>
<gene>
    <name evidence="8" type="primary">atpD</name>
    <name evidence="8" type="ORF">Sdur_051</name>
</gene>
<dbReference type="NCBIfam" id="TIGR01145">
    <property type="entry name" value="ATP_synt_delta"/>
    <property type="match status" value="1"/>
</dbReference>
<keyword evidence="8" id="KW-0934">Plastid</keyword>
<dbReference type="GO" id="GO:0046933">
    <property type="term" value="F:proton-transporting ATP synthase activity, rotational mechanism"/>
    <property type="evidence" value="ECO:0007669"/>
    <property type="project" value="InterPro"/>
</dbReference>
<sequence length="183" mass="20261">MSNVSSIALPYAEALLASSKALGLISKTNKDLLLISRVLSQSKALENFLVNPLLGIDTKKNVLRQLLLDKVDNHVLVFLFILVERRRMILINTIIDCYTNLVNKSESTIIANISTAIALTNVQRDTLENKLKYVTNSKLVKLVIDINPDLIGGLVIKIGSKIIDTSLLGQLNRMTSHLSIVQR</sequence>
<evidence type="ECO:0000313" key="8">
    <source>
        <dbReference type="EMBL" id="AMK96110.1"/>
    </source>
</evidence>
<dbReference type="HAMAP" id="MF_01416">
    <property type="entry name" value="ATP_synth_delta_bact"/>
    <property type="match status" value="1"/>
</dbReference>
<keyword evidence="4" id="KW-0375">Hydrogen ion transport</keyword>
<evidence type="ECO:0000256" key="3">
    <source>
        <dbReference type="ARBA" id="ARBA00022448"/>
    </source>
</evidence>
<evidence type="ECO:0000256" key="1">
    <source>
        <dbReference type="ARBA" id="ARBA00004370"/>
    </source>
</evidence>
<protein>
    <submittedName>
        <fullName evidence="8">ATP synthase CF1 delta subunit</fullName>
    </submittedName>
</protein>
<keyword evidence="6" id="KW-0472">Membrane</keyword>
<dbReference type="InterPro" id="IPR026015">
    <property type="entry name" value="ATP_synth_OSCP/delta_N_sf"/>
</dbReference>
<evidence type="ECO:0000256" key="4">
    <source>
        <dbReference type="ARBA" id="ARBA00022781"/>
    </source>
</evidence>
<keyword evidence="5" id="KW-0406">Ion transport</keyword>
<proteinExistence type="inferred from homology"/>
<dbReference type="EMBL" id="KT266785">
    <property type="protein sequence ID" value="AMK96110.1"/>
    <property type="molecule type" value="Genomic_DNA"/>
</dbReference>